<dbReference type="Gene3D" id="2.70.98.10">
    <property type="match status" value="1"/>
</dbReference>
<dbReference type="PIRSF" id="PIRSF005096">
    <property type="entry name" value="GALM"/>
    <property type="match status" value="1"/>
</dbReference>
<comment type="similarity">
    <text evidence="5 9">Belongs to the aldose epimerase family.</text>
</comment>
<dbReference type="NCBIfam" id="NF008277">
    <property type="entry name" value="PRK11055.1"/>
    <property type="match status" value="1"/>
</dbReference>
<dbReference type="SUPFAM" id="SSF74650">
    <property type="entry name" value="Galactose mutarotase-like"/>
    <property type="match status" value="1"/>
</dbReference>
<dbReference type="InterPro" id="IPR008183">
    <property type="entry name" value="Aldose_1/G6P_1-epimerase"/>
</dbReference>
<evidence type="ECO:0000313" key="11">
    <source>
        <dbReference type="Proteomes" id="UP001158576"/>
    </source>
</evidence>
<dbReference type="InterPro" id="IPR018052">
    <property type="entry name" value="Ald1_epimerase_CS"/>
</dbReference>
<evidence type="ECO:0000256" key="6">
    <source>
        <dbReference type="ARBA" id="ARBA00023235"/>
    </source>
</evidence>
<dbReference type="PROSITE" id="PS00545">
    <property type="entry name" value="ALDOSE_1_EPIMERASE"/>
    <property type="match status" value="1"/>
</dbReference>
<comment type="pathway">
    <text evidence="3">Carbohydrate metabolism; galactose metabolism.</text>
</comment>
<name>A0ABN7T1G2_OIKDI</name>
<dbReference type="EMBL" id="OU015567">
    <property type="protein sequence ID" value="CAG5110895.1"/>
    <property type="molecule type" value="Genomic_DNA"/>
</dbReference>
<dbReference type="PANTHER" id="PTHR10091">
    <property type="entry name" value="ALDOSE-1-EPIMERASE"/>
    <property type="match status" value="1"/>
</dbReference>
<evidence type="ECO:0000256" key="5">
    <source>
        <dbReference type="ARBA" id="ARBA00006206"/>
    </source>
</evidence>
<keyword evidence="6 9" id="KW-0413">Isomerase</keyword>
<comment type="function">
    <text evidence="8">Mutarotase that catalyzes the interconversion of beta-D-galactose and alpha-D-galactose during galactose metabolism. Beta-D-galactose is metabolized in the liver into glucose 1-phosphate, the primary metabolic fuel, by the action of four enzymes that constitute the Leloir pathway: GALM, GALK1 (galactokinase), GALT (galactose-1-phosphate uridylyltransferase) and GALE (UDP-galactose-4'-epimerase). Involved in the maintenance of the equilibrium between the beta- and alpha-anomers of galactose, therefore ensuring a sufficient supply of the alpha-anomer for GALK1. Also active on D-glucose although shows a preference for galactose over glucose.</text>
</comment>
<organism evidence="10 11">
    <name type="scientific">Oikopleura dioica</name>
    <name type="common">Tunicate</name>
    <dbReference type="NCBI Taxonomy" id="34765"/>
    <lineage>
        <taxon>Eukaryota</taxon>
        <taxon>Metazoa</taxon>
        <taxon>Chordata</taxon>
        <taxon>Tunicata</taxon>
        <taxon>Appendicularia</taxon>
        <taxon>Copelata</taxon>
        <taxon>Oikopleuridae</taxon>
        <taxon>Oikopleura</taxon>
    </lineage>
</organism>
<proteinExistence type="inferred from homology"/>
<dbReference type="InterPro" id="IPR015443">
    <property type="entry name" value="Aldose_1-epimerase"/>
</dbReference>
<evidence type="ECO:0000313" key="10">
    <source>
        <dbReference type="EMBL" id="CAG5110895.1"/>
    </source>
</evidence>
<evidence type="ECO:0000256" key="8">
    <source>
        <dbReference type="ARBA" id="ARBA00045743"/>
    </source>
</evidence>
<protein>
    <recommendedName>
        <fullName evidence="9">Aldose 1-epimerase</fullName>
        <ecNumber evidence="9">5.1.3.3</ecNumber>
    </recommendedName>
</protein>
<evidence type="ECO:0000256" key="7">
    <source>
        <dbReference type="ARBA" id="ARBA00023277"/>
    </source>
</evidence>
<dbReference type="Proteomes" id="UP001158576">
    <property type="component" value="Chromosome 2"/>
</dbReference>
<comment type="catalytic activity">
    <reaction evidence="2">
        <text>alpha-D-galactose = beta-D-galactose</text>
        <dbReference type="Rhea" id="RHEA:28675"/>
        <dbReference type="ChEBI" id="CHEBI:27667"/>
        <dbReference type="ChEBI" id="CHEBI:28061"/>
        <dbReference type="EC" id="5.1.3.3"/>
    </reaction>
    <physiologicalReaction direction="right-to-left" evidence="2">
        <dbReference type="Rhea" id="RHEA:28677"/>
    </physiologicalReaction>
</comment>
<dbReference type="InterPro" id="IPR014718">
    <property type="entry name" value="GH-type_carb-bd"/>
</dbReference>
<reference evidence="10 11" key="1">
    <citation type="submission" date="2021-04" db="EMBL/GenBank/DDBJ databases">
        <authorList>
            <person name="Bliznina A."/>
        </authorList>
    </citation>
    <scope>NUCLEOTIDE SEQUENCE [LARGE SCALE GENOMIC DNA]</scope>
</reference>
<dbReference type="InterPro" id="IPR011013">
    <property type="entry name" value="Gal_mutarotase_sf_dom"/>
</dbReference>
<evidence type="ECO:0000256" key="4">
    <source>
        <dbReference type="ARBA" id="ARBA00005028"/>
    </source>
</evidence>
<gene>
    <name evidence="10" type="ORF">OKIOD_LOCUS14009</name>
</gene>
<keyword evidence="7 9" id="KW-0119">Carbohydrate metabolism</keyword>
<comment type="catalytic activity">
    <reaction evidence="1 9">
        <text>alpha-D-glucose = beta-D-glucose</text>
        <dbReference type="Rhea" id="RHEA:10264"/>
        <dbReference type="ChEBI" id="CHEBI:15903"/>
        <dbReference type="ChEBI" id="CHEBI:17925"/>
        <dbReference type="EC" id="5.1.3.3"/>
    </reaction>
</comment>
<dbReference type="EC" id="5.1.3.3" evidence="9"/>
<evidence type="ECO:0000256" key="2">
    <source>
        <dbReference type="ARBA" id="ARBA00001712"/>
    </source>
</evidence>
<dbReference type="InterPro" id="IPR047215">
    <property type="entry name" value="Galactose_mutarotase-like"/>
</dbReference>
<keyword evidence="11" id="KW-1185">Reference proteome</keyword>
<comment type="pathway">
    <text evidence="4 9">Carbohydrate metabolism; hexose metabolism.</text>
</comment>
<accession>A0ABN7T1G2</accession>
<dbReference type="PANTHER" id="PTHR10091:SF0">
    <property type="entry name" value="GALACTOSE MUTAROTASE"/>
    <property type="match status" value="1"/>
</dbReference>
<dbReference type="CDD" id="cd09019">
    <property type="entry name" value="galactose_mutarotase_like"/>
    <property type="match status" value="1"/>
</dbReference>
<evidence type="ECO:0000256" key="1">
    <source>
        <dbReference type="ARBA" id="ARBA00001614"/>
    </source>
</evidence>
<evidence type="ECO:0000256" key="9">
    <source>
        <dbReference type="PIRNR" id="PIRNR005096"/>
    </source>
</evidence>
<dbReference type="Pfam" id="PF01263">
    <property type="entry name" value="Aldose_epim"/>
    <property type="match status" value="1"/>
</dbReference>
<evidence type="ECO:0000256" key="3">
    <source>
        <dbReference type="ARBA" id="ARBA00004947"/>
    </source>
</evidence>
<sequence>MTEITAGIFDNYNGIDIQIFTIQSKNIVANVLTYGALLQSLFVPDKNGAFDDVTTGFDNIEDYNNKGRKDGSIMGRYAGRISNASFSLNDQEYELFKINGDPPKHSIHGGQFGFHTKIWTPKIITNGVELTYISEDMEEGYPGTLTVTITYEVVENELKITYKAVTDKDTVINLTNHAYFNLDGHSNWGKLNRHEIRIPSDFVLETDDESIPTGEFIDVSRTAFDLRNGVLLTDQILGFVPGSNGYDHTYVLKTEASSVEKLAARVESFSSGRVMEVYTTQPSVQFYTANIFTGQVGKEGVVYEKQSCLALETQFFPDSPNRPEFPSTVLTPDSEFFETARFVFF</sequence>